<dbReference type="Gene3D" id="1.25.40.10">
    <property type="entry name" value="Tetratricopeptide repeat domain"/>
    <property type="match status" value="1"/>
</dbReference>
<dbReference type="PANTHER" id="PTHR10039">
    <property type="entry name" value="AMELOGENIN"/>
    <property type="match status" value="1"/>
</dbReference>
<dbReference type="SUPFAM" id="SSF51322">
    <property type="entry name" value="Cyanovirin-N"/>
    <property type="match status" value="1"/>
</dbReference>
<dbReference type="OrthoDB" id="4184734at2759"/>
<dbReference type="InterPro" id="IPR003593">
    <property type="entry name" value="AAA+_ATPase"/>
</dbReference>
<feature type="transmembrane region" description="Helical" evidence="3">
    <location>
        <begin position="319"/>
        <end position="336"/>
    </location>
</feature>
<dbReference type="VEuPathDB" id="FungiDB:UREG_06948"/>
<dbReference type="PANTHER" id="PTHR10039:SF9">
    <property type="entry name" value="NACHT DOMAIN PROTEIN (AFU_ORTHOLOGUE AFUA_2G01760)"/>
    <property type="match status" value="1"/>
</dbReference>
<organism evidence="5 6">
    <name type="scientific">Uncinocarpus reesii (strain UAMH 1704)</name>
    <dbReference type="NCBI Taxonomy" id="336963"/>
    <lineage>
        <taxon>Eukaryota</taxon>
        <taxon>Fungi</taxon>
        <taxon>Dikarya</taxon>
        <taxon>Ascomycota</taxon>
        <taxon>Pezizomycotina</taxon>
        <taxon>Eurotiomycetes</taxon>
        <taxon>Eurotiomycetidae</taxon>
        <taxon>Onygenales</taxon>
        <taxon>Onygenaceae</taxon>
        <taxon>Uncinocarpus</taxon>
    </lineage>
</organism>
<protein>
    <recommendedName>
        <fullName evidence="4">AAA+ ATPase domain-containing protein</fullName>
    </recommendedName>
</protein>
<dbReference type="GeneID" id="8442488"/>
<dbReference type="HOGENOM" id="CLU_000739_1_0_1"/>
<accession>C4JWK6</accession>
<sequence length="2611" mass="293220">MGFSTSSKEISLRRIPNAHRGNPITNLCAYCRRDNGTWWYSEITLDWKMSYDLESYRLRLDSGPIDLVVREASNQGWLTPCMADISLTAGGSVLVCEPKLGHKLALALDMFFHNDNGKLIYQMPPQNVRSRLLHFRVSEGGVLSGFALTVHGTLQHTTLDLNEHLANQNGCIVRKRNGNFSWTARDLYLDDDWVFNLSLQYENHTWNNNIQCWELLEDAGIWDLRGPFFRALEEIPVIGYIVAGIDAINGDTDEAIRAAAECTYGTIVLGVGFVAAIFFGPVGVGIASAVAGFAGLYAKAAIGQYISDPAMRNEVTAITIYRVLVSELVVIAGVGIESMSGSFGELLEEELMQEGFSTLVTGMGKMLGDTGLKFLTEKDMEIITKILLDAIRNGLSEDDIKHKFDDYENDGVDLLNPPPPKDPEPTSPTGSDDDGDGGKADPQGSDDDSDAFSGIDDGDLPPPEKDHHPFDEGEGKNDPFKRRKGRITYLFPAQMADYQAIKPPDSHVSQAIAFPDQTLSELMLRYSISYSLRKAPTAAIDPPRITMAQSLMSSTSGQAEEFFRFKSVSQSRRDSSIHCGESDAQMPRVIPRRYNSTATTNISNVVTSLQRRTGEDLGTSASSKLPTVTYATIMEWIRSERMGLMPPEGSDYDKVLAWAQLFVGRLHSFDLAIEQFAGDSYLAAQVSYGYCAMLLELGKENAAALVVSFGFFHSISMPLINLLERTELFNVTQEIQEQLILALSDLVTLIACVSTYFHKAIRGLTTASVSVNIYRAFPNQIQNFHHRCENIVEAMWRHQLMRESLDGDKVFEVKAIRSWLAPEDRALNHLADNSSYLAHDREELTCLWMGQYLTQFLKSQQKHLSIAGPPGSGKTVLASVIVDYLQHSCAGASYQPLLVSINGRIPAQTSYHAIAKSILHQLFEKRIGNVHLFRILSHALYQSRAATDHGTYDAILWDAIDQALRAALHGAKELILVVDGVDEATRGEDVLMQRLIQATSEGSHTKLITLGSQTPPATAEQTSVRITDDIIFDDIVAVVRGILASSKAYLELPSIEQETTLEHIAQAAKSSVLWAKLVTKRIRDEQNADSFRKVLGRLLSAKSTITDLVLHTVQQKEVTAEARLMLLWLATAQRPLHLKELAALSSIEIDEQKISDKIVDTLHVLKPVNSLVYLQNDFFYLRHGLIRAALLEAFSRGKLISGIADQHMNLMIRLLIYIKANVPDSHELSSVPFLDHHDANALLEKNALLDYALRYWVPHFRWTADFHTQDGEKAVSKEVAKVLPGSTTVILLLRSVWENLPTPELVTYQNLVTNIFRHTMGTESVPTLQAIISLATVYRQVKGLDAYPLFYEAAVLSQKLMTTRHAVTMQMALIFLELTSPEVTEAKTDIMMKREEMLLVLIECYKIHYGHSSEKVVAVMEQLVEHYRLVKEVHKAETYVSMIQSTTSTESGVVDSVSGSLQVHLVGHKQKTDQGAYVLSLDIEEEDQLIKTDELHEVQDSIKMAEKYIKRGDLVMGERVYVELWQRVTRQSRIHRSAAWEGKKMTVILAYTNFLRMQNRLSEASSVLTSFWQDCEYTSLTLSESTVTHLQEIAQMMRTVGLSTTALSVLKHCSEYYRNTQGTETSAYQETRELIQTISKEAVQSASSSSTTTLSETILEEMVIEMSTSVISVDKSFYSSVETLVDLYVSQRRWQQAISLIEKILSNTWSSIFVTTLQDVTLPHKNADSALALAERLAQCYHSRYRLSKEQDIRLRIYYAVRSGLNMEDKLRQHHITELLLLLERSSQTEAIISVYQELLADYTKYYGSDHIIVIQTLHKLAELTRPRPIFLDYYQQIIQALNKDGKQCHPDALEPLNIVTMELWTQGRYSEALHYCTILYTAFIQQPKLSPKFQDQTFVREIISRYTQCLRAVSTEYSVLHKVTAEYQTKCKAVFGATASITIQATLALARLCQESRHHEIEAIQLYEELRQIRSEEVDVQEISAALDALYEEQYTRISSQGASESVSSEQTKQVIQVLRKRVSTLRETYGWAHEESLAAMKEIVNLHFKRNETELAIQELQEATRQVLSSETSATCLSFAAETIVSSYIAAHQRQKAVDLLEEVYRQVMMKDNMNVKSTRFDLTSRSRESLVFLAQLEHRLRRQSSTVTEILASLTTELVYFEELHQGIRSKSSFLSVSQSAARLYQFLLKNRRHSIADLVLNDCIKYFLTTEGKRCGFKASPETNSFVTMILHYFSERQSTDLVRSIGIASNSQVANLIKSQRYDEAHDLALASFKYMSNQESYRRSPQIARFVLALAVNVAAHDVSPQPAEGIRKKLLSASATIAKDVLNVLSQMNINISKVGLKHLDTLISALGSQQDYQTLATVLTSIWNSREGERDWNAYVTLALGRLVIMSKYLVGEIPAAVRLAEDIVYNCRRVHGSRHPFALESSILLSQLYIGAASHYQMRKDGHELANRYYKRAAQLHETALHVLADPTFAELDGSLEGETSINGRALETESPGSAEGSMDASITGDHVRHHFNLLKLALQRLGAWPKDFAEYERLNADLYHEYPEALRGIKGVEKWNLKAFGAGKAESDEDQIDMGGKDWHFWAERGRHGEGMGAIAA</sequence>
<dbReference type="InterPro" id="IPR056884">
    <property type="entry name" value="NPHP3-like_N"/>
</dbReference>
<dbReference type="eggNOG" id="ENOG502SHDW">
    <property type="taxonomic scope" value="Eukaryota"/>
</dbReference>
<evidence type="ECO:0000313" key="5">
    <source>
        <dbReference type="EMBL" id="EEP82083.1"/>
    </source>
</evidence>
<name>C4JWK6_UNCRE</name>
<dbReference type="InParanoid" id="C4JWK6"/>
<keyword evidence="1" id="KW-0677">Repeat</keyword>
<evidence type="ECO:0000259" key="4">
    <source>
        <dbReference type="SMART" id="SM00382"/>
    </source>
</evidence>
<dbReference type="SMART" id="SM00382">
    <property type="entry name" value="AAA"/>
    <property type="match status" value="1"/>
</dbReference>
<dbReference type="SUPFAM" id="SSF52540">
    <property type="entry name" value="P-loop containing nucleoside triphosphate hydrolases"/>
    <property type="match status" value="1"/>
</dbReference>
<keyword evidence="3" id="KW-0472">Membrane</keyword>
<dbReference type="InterPro" id="IPR011990">
    <property type="entry name" value="TPR-like_helical_dom_sf"/>
</dbReference>
<dbReference type="Gene3D" id="2.30.60.10">
    <property type="entry name" value="Cyanovirin-N"/>
    <property type="match status" value="1"/>
</dbReference>
<dbReference type="Proteomes" id="UP000002058">
    <property type="component" value="Unassembled WGS sequence"/>
</dbReference>
<gene>
    <name evidence="5" type="ORF">UREG_06948</name>
</gene>
<feature type="transmembrane region" description="Helical" evidence="3">
    <location>
        <begin position="267"/>
        <end position="298"/>
    </location>
</feature>
<evidence type="ECO:0000256" key="1">
    <source>
        <dbReference type="ARBA" id="ARBA00022737"/>
    </source>
</evidence>
<dbReference type="RefSeq" id="XP_002583981.1">
    <property type="nucleotide sequence ID" value="XM_002583935.1"/>
</dbReference>
<dbReference type="InterPro" id="IPR027417">
    <property type="entry name" value="P-loop_NTPase"/>
</dbReference>
<evidence type="ECO:0000256" key="2">
    <source>
        <dbReference type="SAM" id="MobiDB-lite"/>
    </source>
</evidence>
<dbReference type="KEGG" id="ure:UREG_06948"/>
<dbReference type="EMBL" id="CH476618">
    <property type="protein sequence ID" value="EEP82083.1"/>
    <property type="molecule type" value="Genomic_DNA"/>
</dbReference>
<keyword evidence="6" id="KW-1185">Reference proteome</keyword>
<feature type="region of interest" description="Disordered" evidence="2">
    <location>
        <begin position="407"/>
        <end position="483"/>
    </location>
</feature>
<evidence type="ECO:0000256" key="3">
    <source>
        <dbReference type="SAM" id="Phobius"/>
    </source>
</evidence>
<keyword evidence="3" id="KW-1133">Transmembrane helix</keyword>
<dbReference type="OMA" id="QIVMKDT"/>
<feature type="domain" description="AAA+ ATPase" evidence="4">
    <location>
        <begin position="860"/>
        <end position="1036"/>
    </location>
</feature>
<proteinExistence type="predicted"/>
<dbReference type="InterPro" id="IPR036673">
    <property type="entry name" value="Cyanovirin-N_sf"/>
</dbReference>
<feature type="compositionally biased region" description="Basic and acidic residues" evidence="2">
    <location>
        <begin position="462"/>
        <end position="480"/>
    </location>
</feature>
<reference evidence="6" key="1">
    <citation type="journal article" date="2009" name="Genome Res.">
        <title>Comparative genomic analyses of the human fungal pathogens Coccidioides and their relatives.</title>
        <authorList>
            <person name="Sharpton T.J."/>
            <person name="Stajich J.E."/>
            <person name="Rounsley S.D."/>
            <person name="Gardner M.J."/>
            <person name="Wortman J.R."/>
            <person name="Jordar V.S."/>
            <person name="Maiti R."/>
            <person name="Kodira C.D."/>
            <person name="Neafsey D.E."/>
            <person name="Zeng Q."/>
            <person name="Hung C.-Y."/>
            <person name="McMahan C."/>
            <person name="Muszewska A."/>
            <person name="Grynberg M."/>
            <person name="Mandel M.A."/>
            <person name="Kellner E.M."/>
            <person name="Barker B.M."/>
            <person name="Galgiani J.N."/>
            <person name="Orbach M.J."/>
            <person name="Kirkland T.N."/>
            <person name="Cole G.T."/>
            <person name="Henn M.R."/>
            <person name="Birren B.W."/>
            <person name="Taylor J.W."/>
        </authorList>
    </citation>
    <scope>NUCLEOTIDE SEQUENCE [LARGE SCALE GENOMIC DNA]</scope>
    <source>
        <strain evidence="6">UAMH 1704</strain>
    </source>
</reference>
<dbReference type="Gene3D" id="3.40.50.300">
    <property type="entry name" value="P-loop containing nucleotide triphosphate hydrolases"/>
    <property type="match status" value="1"/>
</dbReference>
<dbReference type="Pfam" id="PF24883">
    <property type="entry name" value="NPHP3_N"/>
    <property type="match status" value="1"/>
</dbReference>
<keyword evidence="3" id="KW-0812">Transmembrane</keyword>
<evidence type="ECO:0000313" key="6">
    <source>
        <dbReference type="Proteomes" id="UP000002058"/>
    </source>
</evidence>